<dbReference type="EMBL" id="JACGWJ010000013">
    <property type="protein sequence ID" value="KAL0378911.1"/>
    <property type="molecule type" value="Genomic_DNA"/>
</dbReference>
<feature type="compositionally biased region" description="Basic and acidic residues" evidence="1">
    <location>
        <begin position="1"/>
        <end position="12"/>
    </location>
</feature>
<name>A0AAW2RHF3_SESRA</name>
<comment type="caution">
    <text evidence="2">The sequence shown here is derived from an EMBL/GenBank/DDBJ whole genome shotgun (WGS) entry which is preliminary data.</text>
</comment>
<proteinExistence type="predicted"/>
<sequence length="58" mass="6129">MDGDGGRRRDGNHGCGDQRGGGDTGVRPFQRAAATGEGFRDREWAPTKVLGGVALEAW</sequence>
<accession>A0AAW2RHF3</accession>
<dbReference type="AlphaFoldDB" id="A0AAW2RHF3"/>
<reference evidence="2" key="1">
    <citation type="submission" date="2020-06" db="EMBL/GenBank/DDBJ databases">
        <authorList>
            <person name="Li T."/>
            <person name="Hu X."/>
            <person name="Zhang T."/>
            <person name="Song X."/>
            <person name="Zhang H."/>
            <person name="Dai N."/>
            <person name="Sheng W."/>
            <person name="Hou X."/>
            <person name="Wei L."/>
        </authorList>
    </citation>
    <scope>NUCLEOTIDE SEQUENCE</scope>
    <source>
        <strain evidence="2">G02</strain>
        <tissue evidence="2">Leaf</tissue>
    </source>
</reference>
<feature type="region of interest" description="Disordered" evidence="1">
    <location>
        <begin position="1"/>
        <end position="40"/>
    </location>
</feature>
<evidence type="ECO:0000256" key="1">
    <source>
        <dbReference type="SAM" id="MobiDB-lite"/>
    </source>
</evidence>
<organism evidence="2">
    <name type="scientific">Sesamum radiatum</name>
    <name type="common">Black benniseed</name>
    <dbReference type="NCBI Taxonomy" id="300843"/>
    <lineage>
        <taxon>Eukaryota</taxon>
        <taxon>Viridiplantae</taxon>
        <taxon>Streptophyta</taxon>
        <taxon>Embryophyta</taxon>
        <taxon>Tracheophyta</taxon>
        <taxon>Spermatophyta</taxon>
        <taxon>Magnoliopsida</taxon>
        <taxon>eudicotyledons</taxon>
        <taxon>Gunneridae</taxon>
        <taxon>Pentapetalae</taxon>
        <taxon>asterids</taxon>
        <taxon>lamiids</taxon>
        <taxon>Lamiales</taxon>
        <taxon>Pedaliaceae</taxon>
        <taxon>Sesamum</taxon>
    </lineage>
</organism>
<gene>
    <name evidence="2" type="ORF">Sradi_3196600</name>
</gene>
<evidence type="ECO:0000313" key="2">
    <source>
        <dbReference type="EMBL" id="KAL0378911.1"/>
    </source>
</evidence>
<protein>
    <submittedName>
        <fullName evidence="2">Uncharacterized protein</fullName>
    </submittedName>
</protein>
<reference evidence="2" key="2">
    <citation type="journal article" date="2024" name="Plant">
        <title>Genomic evolution and insights into agronomic trait innovations of Sesamum species.</title>
        <authorList>
            <person name="Miao H."/>
            <person name="Wang L."/>
            <person name="Qu L."/>
            <person name="Liu H."/>
            <person name="Sun Y."/>
            <person name="Le M."/>
            <person name="Wang Q."/>
            <person name="Wei S."/>
            <person name="Zheng Y."/>
            <person name="Lin W."/>
            <person name="Duan Y."/>
            <person name="Cao H."/>
            <person name="Xiong S."/>
            <person name="Wang X."/>
            <person name="Wei L."/>
            <person name="Li C."/>
            <person name="Ma Q."/>
            <person name="Ju M."/>
            <person name="Zhao R."/>
            <person name="Li G."/>
            <person name="Mu C."/>
            <person name="Tian Q."/>
            <person name="Mei H."/>
            <person name="Zhang T."/>
            <person name="Gao T."/>
            <person name="Zhang H."/>
        </authorList>
    </citation>
    <scope>NUCLEOTIDE SEQUENCE</scope>
    <source>
        <strain evidence="2">G02</strain>
    </source>
</reference>
<feature type="compositionally biased region" description="Gly residues" evidence="1">
    <location>
        <begin position="13"/>
        <end position="24"/>
    </location>
</feature>